<reference evidence="2 3" key="1">
    <citation type="submission" date="2019-05" db="EMBL/GenBank/DDBJ databases">
        <title>Tamlana fucoidanivorans sp. nov., isolated from the surface of algae collected from Fujian province in China.</title>
        <authorList>
            <person name="Li J."/>
        </authorList>
    </citation>
    <scope>NUCLEOTIDE SEQUENCE [LARGE SCALE GENOMIC DNA]</scope>
    <source>
        <strain evidence="2 3">CW2-9</strain>
    </source>
</reference>
<dbReference type="OrthoDB" id="1159446at2"/>
<organism evidence="2 3">
    <name type="scientific">Allotamlana fucoidanivorans</name>
    <dbReference type="NCBI Taxonomy" id="2583814"/>
    <lineage>
        <taxon>Bacteria</taxon>
        <taxon>Pseudomonadati</taxon>
        <taxon>Bacteroidota</taxon>
        <taxon>Flavobacteriia</taxon>
        <taxon>Flavobacteriales</taxon>
        <taxon>Flavobacteriaceae</taxon>
        <taxon>Allotamlana</taxon>
    </lineage>
</organism>
<accession>A0A5C4SFM6</accession>
<keyword evidence="3" id="KW-1185">Reference proteome</keyword>
<dbReference type="RefSeq" id="WP_139698540.1">
    <property type="nucleotide sequence ID" value="NZ_CP074074.1"/>
</dbReference>
<feature type="compositionally biased region" description="Acidic residues" evidence="1">
    <location>
        <begin position="185"/>
        <end position="211"/>
    </location>
</feature>
<name>A0A5C4SFM6_9FLAO</name>
<comment type="caution">
    <text evidence="2">The sequence shown here is derived from an EMBL/GenBank/DDBJ whole genome shotgun (WGS) entry which is preliminary data.</text>
</comment>
<evidence type="ECO:0000313" key="2">
    <source>
        <dbReference type="EMBL" id="TNJ42164.1"/>
    </source>
</evidence>
<sequence length="307" mass="34309">MRKLFFVIICFCFTPFQSCDDGDIITIELDFGNTFKHCGDKNLVLYKTKDDPSESLSLKLTGVTINDLLQVDENGTFEKTYNISTTNPFNYRTYSNTKLPSGLFCQDVPDSDVVITNDRMSTSGKADITTLFVEDDDDGVPAELEDRNNNGNLEDDDTDGDGLPDYIDADDDGDNVLTKLELGLEEGDPFSEAQDTDSDGIPDYLDDDDDGDGVKTRDEENQTQDRNPTNDRTQNDVGPDYLNPEVLTTVPATAYRGHLIKKFYDIRMVLRDIDIEILAADEYDFGKLDTSGFPDDLKGRVVTPNFP</sequence>
<feature type="region of interest" description="Disordered" evidence="1">
    <location>
        <begin position="185"/>
        <end position="244"/>
    </location>
</feature>
<evidence type="ECO:0000256" key="1">
    <source>
        <dbReference type="SAM" id="MobiDB-lite"/>
    </source>
</evidence>
<proteinExistence type="predicted"/>
<dbReference type="EMBL" id="VDCS01000015">
    <property type="protein sequence ID" value="TNJ42164.1"/>
    <property type="molecule type" value="Genomic_DNA"/>
</dbReference>
<feature type="region of interest" description="Disordered" evidence="1">
    <location>
        <begin position="134"/>
        <end position="172"/>
    </location>
</feature>
<dbReference type="Proteomes" id="UP000308713">
    <property type="component" value="Unassembled WGS sequence"/>
</dbReference>
<feature type="compositionally biased region" description="Polar residues" evidence="1">
    <location>
        <begin position="224"/>
        <end position="236"/>
    </location>
</feature>
<evidence type="ECO:0000313" key="3">
    <source>
        <dbReference type="Proteomes" id="UP000308713"/>
    </source>
</evidence>
<feature type="compositionally biased region" description="Acidic residues" evidence="1">
    <location>
        <begin position="153"/>
        <end position="172"/>
    </location>
</feature>
<protein>
    <submittedName>
        <fullName evidence="2">Uncharacterized protein</fullName>
    </submittedName>
</protein>
<gene>
    <name evidence="2" type="ORF">FGF67_14795</name>
</gene>
<dbReference type="AlphaFoldDB" id="A0A5C4SFM6"/>